<dbReference type="PROSITE" id="PS50181">
    <property type="entry name" value="FBOX"/>
    <property type="match status" value="1"/>
</dbReference>
<dbReference type="Pfam" id="PF00646">
    <property type="entry name" value="F-box"/>
    <property type="match status" value="1"/>
</dbReference>
<reference evidence="2" key="1">
    <citation type="submission" date="2020-12" db="EMBL/GenBank/DDBJ databases">
        <title>WGS assembly of Carya illinoinensis cv. Pawnee.</title>
        <authorList>
            <person name="Platts A."/>
            <person name="Shu S."/>
            <person name="Wright S."/>
            <person name="Barry K."/>
            <person name="Edger P."/>
            <person name="Pires J.C."/>
            <person name="Schmutz J."/>
        </authorList>
    </citation>
    <scope>NUCLEOTIDE SEQUENCE</scope>
    <source>
        <tissue evidence="2">Leaf</tissue>
    </source>
</reference>
<keyword evidence="3" id="KW-1185">Reference proteome</keyword>
<dbReference type="PANTHER" id="PTHR31672">
    <property type="entry name" value="BNACNNG10540D PROTEIN"/>
    <property type="match status" value="1"/>
</dbReference>
<dbReference type="NCBIfam" id="TIGR01640">
    <property type="entry name" value="F_box_assoc_1"/>
    <property type="match status" value="1"/>
</dbReference>
<name>A0A8T1PDH9_CARIL</name>
<dbReference type="Pfam" id="PF07734">
    <property type="entry name" value="FBA_1"/>
    <property type="match status" value="1"/>
</dbReference>
<protein>
    <recommendedName>
        <fullName evidence="1">F-box domain-containing protein</fullName>
    </recommendedName>
</protein>
<organism evidence="2 3">
    <name type="scientific">Carya illinoinensis</name>
    <name type="common">Pecan</name>
    <dbReference type="NCBI Taxonomy" id="32201"/>
    <lineage>
        <taxon>Eukaryota</taxon>
        <taxon>Viridiplantae</taxon>
        <taxon>Streptophyta</taxon>
        <taxon>Embryophyta</taxon>
        <taxon>Tracheophyta</taxon>
        <taxon>Spermatophyta</taxon>
        <taxon>Magnoliopsida</taxon>
        <taxon>eudicotyledons</taxon>
        <taxon>Gunneridae</taxon>
        <taxon>Pentapetalae</taxon>
        <taxon>rosids</taxon>
        <taxon>fabids</taxon>
        <taxon>Fagales</taxon>
        <taxon>Juglandaceae</taxon>
        <taxon>Carya</taxon>
    </lineage>
</organism>
<evidence type="ECO:0000259" key="1">
    <source>
        <dbReference type="PROSITE" id="PS50181"/>
    </source>
</evidence>
<dbReference type="InterPro" id="IPR050796">
    <property type="entry name" value="SCF_F-box_component"/>
</dbReference>
<dbReference type="Proteomes" id="UP000811609">
    <property type="component" value="Chromosome 10"/>
</dbReference>
<dbReference type="AlphaFoldDB" id="A0A8T1PDH9"/>
<gene>
    <name evidence="2" type="ORF">CIPAW_10G078600</name>
</gene>
<evidence type="ECO:0000313" key="3">
    <source>
        <dbReference type="Proteomes" id="UP000811609"/>
    </source>
</evidence>
<feature type="domain" description="F-box" evidence="1">
    <location>
        <begin position="1"/>
        <end position="43"/>
    </location>
</feature>
<sequence length="392" mass="44646">MASLPKDLLICILCHLPVKPLLQFRAVSKSWRHLFDSPVFVHLHLKNSIGTGSNLALILQKDSVLYSVELDLLNDPVELAHPLMCYSHRIQVLGSCNGLLCIANVAEDIAFWNPAIRQHKFLPFLPAEPNKNSGSSYLGARVYGFGYDQVHDDHKLVRISQFINLRNDGFVSKVKVYSLRENELRDSEDMPYVLCYTKKNGTLASGCLHWVVNRKFKFDDADLIVAFDLTVERFREVPMPECAVEKFQIDVGVLGGCFCMVANYYDIHVDVWVMKEYGVKESWAKLFTVEQDVIFFGGTFKYLRPLAYSKSGEEVLLEQNHDRLVWYDLRKKKIKNVNLAGLPAPFEAHICVGSLVPAEVNREDNEKQQNLGAEKIKSKKRRSDCTLDDMLG</sequence>
<dbReference type="PANTHER" id="PTHR31672:SF13">
    <property type="entry name" value="F-BOX PROTEIN CPR30-LIKE"/>
    <property type="match status" value="1"/>
</dbReference>
<dbReference type="InterPro" id="IPR001810">
    <property type="entry name" value="F-box_dom"/>
</dbReference>
<dbReference type="InterPro" id="IPR017451">
    <property type="entry name" value="F-box-assoc_interact_dom"/>
</dbReference>
<proteinExistence type="predicted"/>
<dbReference type="CDD" id="cd22157">
    <property type="entry name" value="F-box_AtFBW1-like"/>
    <property type="match status" value="1"/>
</dbReference>
<accession>A0A8T1PDH9</accession>
<dbReference type="EMBL" id="CM031818">
    <property type="protein sequence ID" value="KAG6639127.1"/>
    <property type="molecule type" value="Genomic_DNA"/>
</dbReference>
<comment type="caution">
    <text evidence="2">The sequence shown here is derived from an EMBL/GenBank/DDBJ whole genome shotgun (WGS) entry which is preliminary data.</text>
</comment>
<evidence type="ECO:0000313" key="2">
    <source>
        <dbReference type="EMBL" id="KAG6639127.1"/>
    </source>
</evidence>
<dbReference type="SMART" id="SM00256">
    <property type="entry name" value="FBOX"/>
    <property type="match status" value="1"/>
</dbReference>
<dbReference type="InterPro" id="IPR006527">
    <property type="entry name" value="F-box-assoc_dom_typ1"/>
</dbReference>